<evidence type="ECO:0000313" key="1">
    <source>
        <dbReference type="EMBL" id="KPV50468.1"/>
    </source>
</evidence>
<gene>
    <name evidence="1" type="ORF">SE17_26780</name>
</gene>
<dbReference type="SUPFAM" id="SSF52540">
    <property type="entry name" value="P-loop containing nucleoside triphosphate hydrolases"/>
    <property type="match status" value="1"/>
</dbReference>
<dbReference type="Gene3D" id="3.40.50.300">
    <property type="entry name" value="P-loop containing nucleotide triphosphate hydrolases"/>
    <property type="match status" value="1"/>
</dbReference>
<reference evidence="1 2" key="1">
    <citation type="submission" date="2015-09" db="EMBL/GenBank/DDBJ databases">
        <title>Draft genome sequence of Kouleothrix aurantiaca JCM 19913.</title>
        <authorList>
            <person name="Hemp J."/>
        </authorList>
    </citation>
    <scope>NUCLEOTIDE SEQUENCE [LARGE SCALE GENOMIC DNA]</scope>
    <source>
        <strain evidence="1 2">COM-B</strain>
    </source>
</reference>
<protein>
    <submittedName>
        <fullName evidence="1">Uncharacterized protein</fullName>
    </submittedName>
</protein>
<name>A0A0P9D5M1_9CHLR</name>
<comment type="caution">
    <text evidence="1">The sequence shown here is derived from an EMBL/GenBank/DDBJ whole genome shotgun (WGS) entry which is preliminary data.</text>
</comment>
<organism evidence="1 2">
    <name type="scientific">Kouleothrix aurantiaca</name>
    <dbReference type="NCBI Taxonomy" id="186479"/>
    <lineage>
        <taxon>Bacteria</taxon>
        <taxon>Bacillati</taxon>
        <taxon>Chloroflexota</taxon>
        <taxon>Chloroflexia</taxon>
        <taxon>Chloroflexales</taxon>
        <taxon>Roseiflexineae</taxon>
        <taxon>Roseiflexaceae</taxon>
        <taxon>Kouleothrix</taxon>
    </lineage>
</organism>
<dbReference type="InterPro" id="IPR027417">
    <property type="entry name" value="P-loop_NTPase"/>
</dbReference>
<evidence type="ECO:0000313" key="2">
    <source>
        <dbReference type="Proteomes" id="UP000050509"/>
    </source>
</evidence>
<sequence>MAGIGPEGPIELPIGKLFPAVLLGAPETGKSFALRWLAAQAALIGCDVTIWNPKGWLDFEVGGDVAAAEKPSRVRALTHTQADGITASTRSLAATLARREEGETGRPHVLFVDEWNNTVRMGRTVRRVVSRLLWAGQDHGMYVALAGFHVRPQEFDPWIEDLTDADRRQGRAPRQVPSLIAIWWLFTLGSYAEDAAAVVRLDARTLTAARIGLSRGMAHFVRAPRPDHGTVEPVRLQIPETRAADIDSAMASGA</sequence>
<dbReference type="EMBL" id="LJCR01001376">
    <property type="protein sequence ID" value="KPV50468.1"/>
    <property type="molecule type" value="Genomic_DNA"/>
</dbReference>
<keyword evidence="2" id="KW-1185">Reference proteome</keyword>
<dbReference type="Proteomes" id="UP000050509">
    <property type="component" value="Unassembled WGS sequence"/>
</dbReference>
<dbReference type="AlphaFoldDB" id="A0A0P9D5M1"/>
<proteinExistence type="predicted"/>
<accession>A0A0P9D5M1</accession>